<dbReference type="Proteomes" id="UP000028999">
    <property type="component" value="Unassembled WGS sequence"/>
</dbReference>
<reference evidence="1 2" key="1">
    <citation type="journal article" date="2014" name="Science">
        <title>Plant genetics. Early allopolyploid evolution in the post-Neolithic Brassica napus oilseed genome.</title>
        <authorList>
            <person name="Chalhoub B."/>
            <person name="Denoeud F."/>
            <person name="Liu S."/>
            <person name="Parkin I.A."/>
            <person name="Tang H."/>
            <person name="Wang X."/>
            <person name="Chiquet J."/>
            <person name="Belcram H."/>
            <person name="Tong C."/>
            <person name="Samans B."/>
            <person name="Correa M."/>
            <person name="Da Silva C."/>
            <person name="Just J."/>
            <person name="Falentin C."/>
            <person name="Koh C.S."/>
            <person name="Le Clainche I."/>
            <person name="Bernard M."/>
            <person name="Bento P."/>
            <person name="Noel B."/>
            <person name="Labadie K."/>
            <person name="Alberti A."/>
            <person name="Charles M."/>
            <person name="Arnaud D."/>
            <person name="Guo H."/>
            <person name="Daviaud C."/>
            <person name="Alamery S."/>
            <person name="Jabbari K."/>
            <person name="Zhao M."/>
            <person name="Edger P.P."/>
            <person name="Chelaifa H."/>
            <person name="Tack D."/>
            <person name="Lassalle G."/>
            <person name="Mestiri I."/>
            <person name="Schnel N."/>
            <person name="Le Paslier M.C."/>
            <person name="Fan G."/>
            <person name="Renault V."/>
            <person name="Bayer P.E."/>
            <person name="Golicz A.A."/>
            <person name="Manoli S."/>
            <person name="Lee T.H."/>
            <person name="Thi V.H."/>
            <person name="Chalabi S."/>
            <person name="Hu Q."/>
            <person name="Fan C."/>
            <person name="Tollenaere R."/>
            <person name="Lu Y."/>
            <person name="Battail C."/>
            <person name="Shen J."/>
            <person name="Sidebottom C.H."/>
            <person name="Wang X."/>
            <person name="Canaguier A."/>
            <person name="Chauveau A."/>
            <person name="Berard A."/>
            <person name="Deniot G."/>
            <person name="Guan M."/>
            <person name="Liu Z."/>
            <person name="Sun F."/>
            <person name="Lim Y.P."/>
            <person name="Lyons E."/>
            <person name="Town C.D."/>
            <person name="Bancroft I."/>
            <person name="Wang X."/>
            <person name="Meng J."/>
            <person name="Ma J."/>
            <person name="Pires J.C."/>
            <person name="King G.J."/>
            <person name="Brunel D."/>
            <person name="Delourme R."/>
            <person name="Renard M."/>
            <person name="Aury J.M."/>
            <person name="Adams K.L."/>
            <person name="Batley J."/>
            <person name="Snowdon R.J."/>
            <person name="Tost J."/>
            <person name="Edwards D."/>
            <person name="Zhou Y."/>
            <person name="Hua W."/>
            <person name="Sharpe A.G."/>
            <person name="Paterson A.H."/>
            <person name="Guan C."/>
            <person name="Wincker P."/>
        </authorList>
    </citation>
    <scope>NUCLEOTIDE SEQUENCE [LARGE SCALE GENOMIC DNA]</scope>
    <source>
        <strain evidence="2">cv. Darmor-bzh</strain>
    </source>
</reference>
<accession>A0A078IEI2</accession>
<proteinExistence type="predicted"/>
<sequence length="18" mass="2183">MIYTANLLLLTKLDFKER</sequence>
<dbReference type="EMBL" id="LK032773">
    <property type="protein sequence ID" value="CDY48446.1"/>
    <property type="molecule type" value="Genomic_DNA"/>
</dbReference>
<evidence type="ECO:0000313" key="1">
    <source>
        <dbReference type="EMBL" id="CDY48446.1"/>
    </source>
</evidence>
<gene>
    <name evidence="1" type="primary">BnaA08g11550D</name>
    <name evidence="1" type="ORF">GSBRNA2T00089486001</name>
</gene>
<evidence type="ECO:0000313" key="2">
    <source>
        <dbReference type="Proteomes" id="UP000028999"/>
    </source>
</evidence>
<name>A0A078IEI2_BRANA</name>
<organism evidence="1 2">
    <name type="scientific">Brassica napus</name>
    <name type="common">Rape</name>
    <dbReference type="NCBI Taxonomy" id="3708"/>
    <lineage>
        <taxon>Eukaryota</taxon>
        <taxon>Viridiplantae</taxon>
        <taxon>Streptophyta</taxon>
        <taxon>Embryophyta</taxon>
        <taxon>Tracheophyta</taxon>
        <taxon>Spermatophyta</taxon>
        <taxon>Magnoliopsida</taxon>
        <taxon>eudicotyledons</taxon>
        <taxon>Gunneridae</taxon>
        <taxon>Pentapetalae</taxon>
        <taxon>rosids</taxon>
        <taxon>malvids</taxon>
        <taxon>Brassicales</taxon>
        <taxon>Brassicaceae</taxon>
        <taxon>Brassiceae</taxon>
        <taxon>Brassica</taxon>
    </lineage>
</organism>
<keyword evidence="2" id="KW-1185">Reference proteome</keyword>
<dbReference type="AlphaFoldDB" id="A0A078IEI2"/>
<dbReference type="PaxDb" id="3708-A0A078IEI2"/>
<protein>
    <submittedName>
        <fullName evidence="1">BnaA08g11550D protein</fullName>
    </submittedName>
</protein>